<dbReference type="AlphaFoldDB" id="A0A0E9X9F8"/>
<reference evidence="1" key="1">
    <citation type="submission" date="2014-11" db="EMBL/GenBank/DDBJ databases">
        <authorList>
            <person name="Amaro Gonzalez C."/>
        </authorList>
    </citation>
    <scope>NUCLEOTIDE SEQUENCE</scope>
</reference>
<evidence type="ECO:0000313" key="1">
    <source>
        <dbReference type="EMBL" id="JAH98323.1"/>
    </source>
</evidence>
<accession>A0A0E9X9F8</accession>
<reference evidence="1" key="2">
    <citation type="journal article" date="2015" name="Fish Shellfish Immunol.">
        <title>Early steps in the European eel (Anguilla anguilla)-Vibrio vulnificus interaction in the gills: Role of the RtxA13 toxin.</title>
        <authorList>
            <person name="Callol A."/>
            <person name="Pajuelo D."/>
            <person name="Ebbesson L."/>
            <person name="Teles M."/>
            <person name="MacKenzie S."/>
            <person name="Amaro C."/>
        </authorList>
    </citation>
    <scope>NUCLEOTIDE SEQUENCE</scope>
</reference>
<name>A0A0E9X9F8_ANGAN</name>
<proteinExistence type="predicted"/>
<protein>
    <submittedName>
        <fullName evidence="1">Uncharacterized protein</fullName>
    </submittedName>
</protein>
<organism evidence="1">
    <name type="scientific">Anguilla anguilla</name>
    <name type="common">European freshwater eel</name>
    <name type="synonym">Muraena anguilla</name>
    <dbReference type="NCBI Taxonomy" id="7936"/>
    <lineage>
        <taxon>Eukaryota</taxon>
        <taxon>Metazoa</taxon>
        <taxon>Chordata</taxon>
        <taxon>Craniata</taxon>
        <taxon>Vertebrata</taxon>
        <taxon>Euteleostomi</taxon>
        <taxon>Actinopterygii</taxon>
        <taxon>Neopterygii</taxon>
        <taxon>Teleostei</taxon>
        <taxon>Anguilliformes</taxon>
        <taxon>Anguillidae</taxon>
        <taxon>Anguilla</taxon>
    </lineage>
</organism>
<dbReference type="EMBL" id="GBXM01010254">
    <property type="protein sequence ID" value="JAH98323.1"/>
    <property type="molecule type" value="Transcribed_RNA"/>
</dbReference>
<sequence length="82" mass="9757">MCTMKTQEDMHDSFTIESAFRIKSKAVKLHSRPLTASPISTRYFSPQMFLTKDNLTTSRMNMLWNRQLFQWVLHFKQGEREA</sequence>